<dbReference type="Gene3D" id="3.20.20.330">
    <property type="entry name" value="Homocysteine-binding-like domain"/>
    <property type="match status" value="1"/>
</dbReference>
<dbReference type="Proteomes" id="UP000515312">
    <property type="component" value="Chromosome"/>
</dbReference>
<evidence type="ECO:0000313" key="10">
    <source>
        <dbReference type="Proteomes" id="UP000515312"/>
    </source>
</evidence>
<dbReference type="InterPro" id="IPR036589">
    <property type="entry name" value="HCY_dom_sf"/>
</dbReference>
<dbReference type="PIRSF" id="PIRSF037505">
    <property type="entry name" value="Betaine_HMT"/>
    <property type="match status" value="1"/>
</dbReference>
<gene>
    <name evidence="9" type="primary">mmuM</name>
    <name evidence="9" type="ORF">H7849_19150</name>
</gene>
<evidence type="ECO:0000313" key="9">
    <source>
        <dbReference type="EMBL" id="QNI31193.1"/>
    </source>
</evidence>
<dbReference type="InterPro" id="IPR003726">
    <property type="entry name" value="HCY_dom"/>
</dbReference>
<dbReference type="GO" id="GO:0032259">
    <property type="term" value="P:methylation"/>
    <property type="evidence" value="ECO:0007669"/>
    <property type="project" value="UniProtKB-KW"/>
</dbReference>
<evidence type="ECO:0000256" key="3">
    <source>
        <dbReference type="ARBA" id="ARBA00022723"/>
    </source>
</evidence>
<feature type="binding site" evidence="6 7">
    <location>
        <position position="291"/>
    </location>
    <ligand>
        <name>Zn(2+)</name>
        <dbReference type="ChEBI" id="CHEBI:29105"/>
    </ligand>
</feature>
<feature type="binding site" evidence="6 7">
    <location>
        <position position="292"/>
    </location>
    <ligand>
        <name>Zn(2+)</name>
        <dbReference type="ChEBI" id="CHEBI:29105"/>
    </ligand>
</feature>
<evidence type="ECO:0000256" key="6">
    <source>
        <dbReference type="PIRSR" id="PIRSR037505-2"/>
    </source>
</evidence>
<feature type="domain" description="Hcy-binding" evidence="8">
    <location>
        <begin position="1"/>
        <end position="306"/>
    </location>
</feature>
<name>A0A7G8BF73_9BACT</name>
<keyword evidence="2 7" id="KW-0808">Transferase</keyword>
<keyword evidence="10" id="KW-1185">Reference proteome</keyword>
<dbReference type="PANTHER" id="PTHR46015">
    <property type="entry name" value="ZGC:172121"/>
    <property type="match status" value="1"/>
</dbReference>
<dbReference type="SUPFAM" id="SSF82282">
    <property type="entry name" value="Homocysteine S-methyltransferase"/>
    <property type="match status" value="1"/>
</dbReference>
<dbReference type="Pfam" id="PF02574">
    <property type="entry name" value="S-methyl_trans"/>
    <property type="match status" value="1"/>
</dbReference>
<evidence type="ECO:0000256" key="5">
    <source>
        <dbReference type="ARBA" id="ARBA00076752"/>
    </source>
</evidence>
<evidence type="ECO:0000256" key="7">
    <source>
        <dbReference type="PROSITE-ProRule" id="PRU00333"/>
    </source>
</evidence>
<comment type="cofactor">
    <cofactor evidence="6">
        <name>Zn(2+)</name>
        <dbReference type="ChEBI" id="CHEBI:29105"/>
    </cofactor>
    <text evidence="6">Binds 1 zinc ion per subunit.</text>
</comment>
<dbReference type="EMBL" id="CP060394">
    <property type="protein sequence ID" value="QNI31193.1"/>
    <property type="molecule type" value="Genomic_DNA"/>
</dbReference>
<feature type="binding site" evidence="6 7">
    <location>
        <position position="226"/>
    </location>
    <ligand>
        <name>Zn(2+)</name>
        <dbReference type="ChEBI" id="CHEBI:29105"/>
    </ligand>
</feature>
<dbReference type="PROSITE" id="PS50970">
    <property type="entry name" value="HCY"/>
    <property type="match status" value="1"/>
</dbReference>
<evidence type="ECO:0000256" key="4">
    <source>
        <dbReference type="ARBA" id="ARBA00022833"/>
    </source>
</evidence>
<dbReference type="GO" id="GO:0009086">
    <property type="term" value="P:methionine biosynthetic process"/>
    <property type="evidence" value="ECO:0007669"/>
    <property type="project" value="InterPro"/>
</dbReference>
<evidence type="ECO:0000256" key="2">
    <source>
        <dbReference type="ARBA" id="ARBA00022679"/>
    </source>
</evidence>
<dbReference type="PANTHER" id="PTHR46015:SF1">
    <property type="entry name" value="HOMOCYSTEINE S-METHYLTRANSFERASE-LIKE ISOFORM 1"/>
    <property type="match status" value="1"/>
</dbReference>
<dbReference type="InterPro" id="IPR017226">
    <property type="entry name" value="BHMT-like"/>
</dbReference>
<keyword evidence="4 6" id="KW-0862">Zinc</keyword>
<dbReference type="RefSeq" id="WP_186741630.1">
    <property type="nucleotide sequence ID" value="NZ_CP060394.1"/>
</dbReference>
<evidence type="ECO:0000256" key="1">
    <source>
        <dbReference type="ARBA" id="ARBA00022603"/>
    </source>
</evidence>
<reference evidence="9 10" key="1">
    <citation type="submission" date="2020-08" db="EMBL/GenBank/DDBJ databases">
        <title>Edaphobacter telluris sp. nov. and Acidobacterium dinghuensis sp. nov., two acidobacteria isolated from forest soil.</title>
        <authorList>
            <person name="Fu J."/>
            <person name="Qiu L."/>
        </authorList>
    </citation>
    <scope>NUCLEOTIDE SEQUENCE [LARGE SCALE GENOMIC DNA]</scope>
    <source>
        <strain evidence="9">4Y35</strain>
    </source>
</reference>
<keyword evidence="3 6" id="KW-0479">Metal-binding</keyword>
<dbReference type="GO" id="GO:0008898">
    <property type="term" value="F:S-adenosylmethionine-homocysteine S-methyltransferase activity"/>
    <property type="evidence" value="ECO:0007669"/>
    <property type="project" value="TreeGrafter"/>
</dbReference>
<dbReference type="KEGG" id="adin:H7849_19150"/>
<dbReference type="NCBIfam" id="NF007020">
    <property type="entry name" value="PRK09485.1"/>
    <property type="match status" value="1"/>
</dbReference>
<dbReference type="GO" id="GO:0033528">
    <property type="term" value="P:S-methylmethionine cycle"/>
    <property type="evidence" value="ECO:0007669"/>
    <property type="project" value="TreeGrafter"/>
</dbReference>
<evidence type="ECO:0000259" key="8">
    <source>
        <dbReference type="PROSITE" id="PS50970"/>
    </source>
</evidence>
<proteinExistence type="predicted"/>
<dbReference type="GO" id="GO:0008270">
    <property type="term" value="F:zinc ion binding"/>
    <property type="evidence" value="ECO:0007669"/>
    <property type="project" value="InterPro"/>
</dbReference>
<keyword evidence="1 7" id="KW-0489">Methyltransferase</keyword>
<accession>A0A7G8BF73</accession>
<protein>
    <recommendedName>
        <fullName evidence="5">S-methylmethionine:homocysteine methyltransferase</fullName>
    </recommendedName>
</protein>
<dbReference type="AlphaFoldDB" id="A0A7G8BF73"/>
<dbReference type="FunFam" id="3.20.20.330:FF:000002">
    <property type="entry name" value="Homocysteine S-methyltransferase"/>
    <property type="match status" value="1"/>
</dbReference>
<sequence>MKSCDQLDIAKLRILDGGMATELERRGCNISGPLWSAHVLDESPETIAAVHLSYLDAGADCILTASYQVSAMGYAELGQPPEAAAAAAAALRRSVDLALAARERYRRQSARPVWVAASLGPYGAALHNGGEYHGNYNVDFAELVRFHAERLAVIESTEADFVALESVPSLEEAEAIVEALHQHPVVCGWISFTCKDEQHVSHGEKLVRCAEFLDKQKQVIAVGINCTQPKFIRPLIGELKRATRKLIVVYPNSGEGWDAEHRCWTGASDVAGFGSLAREWNEAGAQIIGGCCRTGPEHVRAIRESLAASLAAR</sequence>
<organism evidence="9 10">
    <name type="scientific">Alloacidobacterium dinghuense</name>
    <dbReference type="NCBI Taxonomy" id="2763107"/>
    <lineage>
        <taxon>Bacteria</taxon>
        <taxon>Pseudomonadati</taxon>
        <taxon>Acidobacteriota</taxon>
        <taxon>Terriglobia</taxon>
        <taxon>Terriglobales</taxon>
        <taxon>Acidobacteriaceae</taxon>
        <taxon>Alloacidobacterium</taxon>
    </lineage>
</organism>
<dbReference type="InterPro" id="IPR051486">
    <property type="entry name" value="Hcy_S-methyltransferase"/>
</dbReference>